<dbReference type="Gene3D" id="3.10.105.10">
    <property type="entry name" value="Dipeptide-binding Protein, Domain 3"/>
    <property type="match status" value="1"/>
</dbReference>
<evidence type="ECO:0000259" key="2">
    <source>
        <dbReference type="Pfam" id="PF00496"/>
    </source>
</evidence>
<dbReference type="SUPFAM" id="SSF53850">
    <property type="entry name" value="Periplasmic binding protein-like II"/>
    <property type="match status" value="1"/>
</dbReference>
<dbReference type="PANTHER" id="PTHR30290">
    <property type="entry name" value="PERIPLASMIC BINDING COMPONENT OF ABC TRANSPORTER"/>
    <property type="match status" value="1"/>
</dbReference>
<protein>
    <submittedName>
        <fullName evidence="3">Oligopeptide-binding protein AppA</fullName>
    </submittedName>
</protein>
<dbReference type="Gene3D" id="3.40.190.10">
    <property type="entry name" value="Periplasmic binding protein-like II"/>
    <property type="match status" value="1"/>
</dbReference>
<dbReference type="GO" id="GO:0015833">
    <property type="term" value="P:peptide transport"/>
    <property type="evidence" value="ECO:0007669"/>
    <property type="project" value="TreeGrafter"/>
</dbReference>
<dbReference type="Pfam" id="PF00496">
    <property type="entry name" value="SBP_bac_5"/>
    <property type="match status" value="1"/>
</dbReference>
<dbReference type="InterPro" id="IPR000914">
    <property type="entry name" value="SBP_5_dom"/>
</dbReference>
<dbReference type="Proteomes" id="UP000076447">
    <property type="component" value="Unassembled WGS sequence"/>
</dbReference>
<dbReference type="GO" id="GO:1904680">
    <property type="term" value="F:peptide transmembrane transporter activity"/>
    <property type="evidence" value="ECO:0007669"/>
    <property type="project" value="TreeGrafter"/>
</dbReference>
<gene>
    <name evidence="3" type="primary">appA_1</name>
    <name evidence="3" type="ORF">OJAG_09720</name>
</gene>
<dbReference type="OrthoDB" id="7888869at2"/>
<accession>A0A161XHM1</accession>
<dbReference type="InterPro" id="IPR030678">
    <property type="entry name" value="Peptide/Ni-bd"/>
</dbReference>
<dbReference type="CDD" id="cd08501">
    <property type="entry name" value="PBP2_Lpqw"/>
    <property type="match status" value="1"/>
</dbReference>
<comment type="caution">
    <text evidence="3">The sequence shown here is derived from an EMBL/GenBank/DDBJ whole genome shotgun (WGS) entry which is preliminary data.</text>
</comment>
<name>A0A161XHM1_9CELL</name>
<dbReference type="EMBL" id="LRIE01000054">
    <property type="protein sequence ID" value="KZM36337.1"/>
    <property type="molecule type" value="Genomic_DNA"/>
</dbReference>
<evidence type="ECO:0000313" key="4">
    <source>
        <dbReference type="Proteomes" id="UP000076447"/>
    </source>
</evidence>
<dbReference type="AlphaFoldDB" id="A0A161XHM1"/>
<dbReference type="InterPro" id="IPR039424">
    <property type="entry name" value="SBP_5"/>
</dbReference>
<reference evidence="3 4" key="1">
    <citation type="submission" date="2016-01" db="EMBL/GenBank/DDBJ databases">
        <title>Genome sequence of Oerskovia enterophila VJag, an agar and cellulose degrading bacterium.</title>
        <authorList>
            <person name="Poehlein A."/>
            <person name="Jag V."/>
            <person name="Bengelsdorf F."/>
            <person name="Duerre P."/>
            <person name="Daniel R."/>
        </authorList>
    </citation>
    <scope>NUCLEOTIDE SEQUENCE [LARGE SCALE GENOMIC DNA]</scope>
    <source>
        <strain evidence="3 4">VJag</strain>
    </source>
</reference>
<dbReference type="PIRSF" id="PIRSF002741">
    <property type="entry name" value="MppA"/>
    <property type="match status" value="1"/>
</dbReference>
<feature type="signal peptide" evidence="1">
    <location>
        <begin position="1"/>
        <end position="29"/>
    </location>
</feature>
<dbReference type="PROSITE" id="PS51257">
    <property type="entry name" value="PROKAR_LIPOPROTEIN"/>
    <property type="match status" value="1"/>
</dbReference>
<dbReference type="GO" id="GO:0042597">
    <property type="term" value="C:periplasmic space"/>
    <property type="evidence" value="ECO:0007669"/>
    <property type="project" value="UniProtKB-ARBA"/>
</dbReference>
<sequence length="615" mass="66536">MNIRRTSAVTAAVASVALVLTACGGTANEAETDDAGINQESAVTVAWEAPLNELNLSSTNGNATQNAVIGYMLNSGFNYYDENLNLVEDTSFGSYEKVSDDPLTVKYTVADDTKWSDGTAFDATDILLQWAGTSAKFNNVQPETDEEGNVTNQAALDAGVYFDGTTPGASLISAVPEISEDGKSITFVYDKPFGDWALNFTNQFVPAHVVAQKTLDIQDPQEAKDALRDAILNADVAKLSPIATFWNSGFEMTKMPEDKSLVLSNGAYLLDAYEENQYLTLKANPDFKGKNKASVETITVRYIDDPMAQVQALQNGEVDLIGPQASADVRSALEALPAIETNNSVEGTFEHVDLVFENGGPFSPATYGGDAEKAKKVRQAFLLSIPRQTIVDNLIVPLNPDAEVRNSQILIPGSPNYDKMVAENGSDFYPPAGDVEKAKALLAEAGVTTPVKVRFAYNNENARRVNQVALITDTASQAGFEIVDTGRPAATWGTLLGTGQQEYDASLFGWQSTSTAVTESDANFRYSPERGLNNYGFYSNPAVDAALDQLQVSTDPDEQFALQLEVEKNLWADAFGTTIFQFPAIQGWNENLKGVDAITISPTIFYGFWNWELGA</sequence>
<keyword evidence="1" id="KW-0732">Signal</keyword>
<dbReference type="PANTHER" id="PTHR30290:SF65">
    <property type="entry name" value="MONOACYL PHOSPHATIDYLINOSITOL TETRAMANNOSIDE-BINDING PROTEIN LPQW-RELATED"/>
    <property type="match status" value="1"/>
</dbReference>
<feature type="domain" description="Solute-binding protein family 5" evidence="2">
    <location>
        <begin position="96"/>
        <end position="514"/>
    </location>
</feature>
<organism evidence="3 4">
    <name type="scientific">Oerskovia enterophila</name>
    <dbReference type="NCBI Taxonomy" id="43678"/>
    <lineage>
        <taxon>Bacteria</taxon>
        <taxon>Bacillati</taxon>
        <taxon>Actinomycetota</taxon>
        <taxon>Actinomycetes</taxon>
        <taxon>Micrococcales</taxon>
        <taxon>Cellulomonadaceae</taxon>
        <taxon>Oerskovia</taxon>
    </lineage>
</organism>
<dbReference type="GO" id="GO:0043190">
    <property type="term" value="C:ATP-binding cassette (ABC) transporter complex"/>
    <property type="evidence" value="ECO:0007669"/>
    <property type="project" value="InterPro"/>
</dbReference>
<dbReference type="PATRIC" id="fig|43678.3.peg.1016"/>
<dbReference type="STRING" id="43678.OJAG_09720"/>
<proteinExistence type="predicted"/>
<evidence type="ECO:0000256" key="1">
    <source>
        <dbReference type="SAM" id="SignalP"/>
    </source>
</evidence>
<feature type="chain" id="PRO_5007829637" evidence="1">
    <location>
        <begin position="30"/>
        <end position="615"/>
    </location>
</feature>
<evidence type="ECO:0000313" key="3">
    <source>
        <dbReference type="EMBL" id="KZM36337.1"/>
    </source>
</evidence>